<evidence type="ECO:0000313" key="6">
    <source>
        <dbReference type="EMBL" id="MBC9785589.1"/>
    </source>
</evidence>
<evidence type="ECO:0000256" key="2">
    <source>
        <dbReference type="ARBA" id="ARBA00022679"/>
    </source>
</evidence>
<dbReference type="InterPro" id="IPR050134">
    <property type="entry name" value="NAD-dep_sirtuin_deacylases"/>
</dbReference>
<dbReference type="Gene3D" id="3.30.1600.10">
    <property type="entry name" value="SIR2/SIRT2 'Small Domain"/>
    <property type="match status" value="1"/>
</dbReference>
<dbReference type="Pfam" id="PF02146">
    <property type="entry name" value="SIR2"/>
    <property type="match status" value="1"/>
</dbReference>
<keyword evidence="7" id="KW-1185">Reference proteome</keyword>
<reference evidence="6 7" key="1">
    <citation type="submission" date="2020-07" db="EMBL/GenBank/DDBJ databases">
        <title>Draft whole-genome sequence of Heliobacterium chlorum DSM 3682, type strain.</title>
        <authorList>
            <person name="Kyndt J.A."/>
            <person name="Meyer T.E."/>
            <person name="Imhoff J.F."/>
        </authorList>
    </citation>
    <scope>NUCLEOTIDE SEQUENCE [LARGE SCALE GENOMIC DNA]</scope>
    <source>
        <strain evidence="6 7">DSM 3682</strain>
    </source>
</reference>
<dbReference type="NCBIfam" id="NF001753">
    <property type="entry name" value="PRK00481.1-3"/>
    <property type="match status" value="1"/>
</dbReference>
<feature type="active site" description="Proton acceptor" evidence="4">
    <location>
        <position position="120"/>
    </location>
</feature>
<feature type="binding site" evidence="4">
    <location>
        <position position="131"/>
    </location>
    <ligand>
        <name>Zn(2+)</name>
        <dbReference type="ChEBI" id="CHEBI:29105"/>
    </ligand>
</feature>
<dbReference type="InterPro" id="IPR029035">
    <property type="entry name" value="DHS-like_NAD/FAD-binding_dom"/>
</dbReference>
<dbReference type="RefSeq" id="WP_188041042.1">
    <property type="nucleotide sequence ID" value="NZ_JACVHF010000016.1"/>
</dbReference>
<evidence type="ECO:0000259" key="5">
    <source>
        <dbReference type="PROSITE" id="PS50305"/>
    </source>
</evidence>
<dbReference type="Proteomes" id="UP000617402">
    <property type="component" value="Unassembled WGS sequence"/>
</dbReference>
<dbReference type="PANTHER" id="PTHR11085">
    <property type="entry name" value="NAD-DEPENDENT PROTEIN DEACYLASE SIRTUIN-5, MITOCHONDRIAL-RELATED"/>
    <property type="match status" value="1"/>
</dbReference>
<feature type="binding site" evidence="4">
    <location>
        <position position="152"/>
    </location>
    <ligand>
        <name>Zn(2+)</name>
        <dbReference type="ChEBI" id="CHEBI:29105"/>
    </ligand>
</feature>
<keyword evidence="4" id="KW-0862">Zinc</keyword>
<dbReference type="CDD" id="cd01407">
    <property type="entry name" value="SIR2-fam"/>
    <property type="match status" value="1"/>
</dbReference>
<feature type="binding site" evidence="4">
    <location>
        <position position="154"/>
    </location>
    <ligand>
        <name>Zn(2+)</name>
        <dbReference type="ChEBI" id="CHEBI:29105"/>
    </ligand>
</feature>
<dbReference type="EMBL" id="JACVHF010000016">
    <property type="protein sequence ID" value="MBC9785589.1"/>
    <property type="molecule type" value="Genomic_DNA"/>
</dbReference>
<dbReference type="PROSITE" id="PS50305">
    <property type="entry name" value="SIRTUIN"/>
    <property type="match status" value="1"/>
</dbReference>
<sequence>MKEKGLSSCTQRVQEAQRIAVLTGAGISTESGIPDFRSPSGLWRNPEVQAAITRDTFFIRPQHFYRYFKELFLEWREVSPNTGHLALSKLEQMGKVVGIATQNIDGLHQSAGSSQVIELHGHLRTATCPKCKAKESMETVKALLKRSELPKCSCGTILKPDVVLFGDPLDMDDWKAAQAWMMKADVVLCVGTSLTVTPANSLILRRRSDSTLIIINKEPTMYDHLADFIFHGMAGTLLPKLIG</sequence>
<dbReference type="InterPro" id="IPR026591">
    <property type="entry name" value="Sirtuin_cat_small_dom_sf"/>
</dbReference>
<gene>
    <name evidence="6" type="ORF">H1S01_13935</name>
</gene>
<feature type="domain" description="Deacetylase sirtuin-type" evidence="5">
    <location>
        <begin position="1"/>
        <end position="243"/>
    </location>
</feature>
<dbReference type="EC" id="2.3.1.286" evidence="1"/>
<proteinExistence type="predicted"/>
<evidence type="ECO:0000256" key="4">
    <source>
        <dbReference type="PROSITE-ProRule" id="PRU00236"/>
    </source>
</evidence>
<name>A0ABR7T6V7_HELCL</name>
<protein>
    <recommendedName>
        <fullName evidence="1">protein acetyllysine N-acetyltransferase</fullName>
        <ecNumber evidence="1">2.3.1.286</ecNumber>
    </recommendedName>
</protein>
<evidence type="ECO:0000313" key="7">
    <source>
        <dbReference type="Proteomes" id="UP000617402"/>
    </source>
</evidence>
<organism evidence="6 7">
    <name type="scientific">Heliobacterium chlorum</name>
    <dbReference type="NCBI Taxonomy" id="2698"/>
    <lineage>
        <taxon>Bacteria</taxon>
        <taxon>Bacillati</taxon>
        <taxon>Bacillota</taxon>
        <taxon>Clostridia</taxon>
        <taxon>Eubacteriales</taxon>
        <taxon>Heliobacteriaceae</taxon>
        <taxon>Heliobacterium</taxon>
    </lineage>
</organism>
<dbReference type="Gene3D" id="3.40.50.1220">
    <property type="entry name" value="TPP-binding domain"/>
    <property type="match status" value="1"/>
</dbReference>
<dbReference type="InterPro" id="IPR003000">
    <property type="entry name" value="Sirtuin"/>
</dbReference>
<dbReference type="PANTHER" id="PTHR11085:SF10">
    <property type="entry name" value="NAD-DEPENDENT PROTEIN DEACYLASE SIRTUIN-5, MITOCHONDRIAL-RELATED"/>
    <property type="match status" value="1"/>
</dbReference>
<keyword evidence="2" id="KW-0808">Transferase</keyword>
<keyword evidence="4" id="KW-0479">Metal-binding</keyword>
<comment type="caution">
    <text evidence="6">The sequence shown here is derived from an EMBL/GenBank/DDBJ whole genome shotgun (WGS) entry which is preliminary data.</text>
</comment>
<keyword evidence="3" id="KW-0520">NAD</keyword>
<dbReference type="SUPFAM" id="SSF52467">
    <property type="entry name" value="DHS-like NAD/FAD-binding domain"/>
    <property type="match status" value="1"/>
</dbReference>
<dbReference type="InterPro" id="IPR026590">
    <property type="entry name" value="Ssirtuin_cat_dom"/>
</dbReference>
<evidence type="ECO:0000256" key="3">
    <source>
        <dbReference type="ARBA" id="ARBA00023027"/>
    </source>
</evidence>
<feature type="binding site" evidence="4">
    <location>
        <position position="128"/>
    </location>
    <ligand>
        <name>Zn(2+)</name>
        <dbReference type="ChEBI" id="CHEBI:29105"/>
    </ligand>
</feature>
<evidence type="ECO:0000256" key="1">
    <source>
        <dbReference type="ARBA" id="ARBA00012928"/>
    </source>
</evidence>
<accession>A0ABR7T6V7</accession>